<name>A0A5C3LVI9_9AGAR</name>
<proteinExistence type="predicted"/>
<keyword evidence="2" id="KW-1185">Reference proteome</keyword>
<dbReference type="AlphaFoldDB" id="A0A5C3LVI9"/>
<accession>A0A5C3LVI9</accession>
<organism evidence="1 2">
    <name type="scientific">Crucibulum laeve</name>
    <dbReference type="NCBI Taxonomy" id="68775"/>
    <lineage>
        <taxon>Eukaryota</taxon>
        <taxon>Fungi</taxon>
        <taxon>Dikarya</taxon>
        <taxon>Basidiomycota</taxon>
        <taxon>Agaricomycotina</taxon>
        <taxon>Agaricomycetes</taxon>
        <taxon>Agaricomycetidae</taxon>
        <taxon>Agaricales</taxon>
        <taxon>Agaricineae</taxon>
        <taxon>Nidulariaceae</taxon>
        <taxon>Crucibulum</taxon>
    </lineage>
</organism>
<gene>
    <name evidence="1" type="ORF">BDQ12DRAFT_686654</name>
</gene>
<dbReference type="Proteomes" id="UP000308652">
    <property type="component" value="Unassembled WGS sequence"/>
</dbReference>
<dbReference type="STRING" id="68775.A0A5C3LVI9"/>
<sequence length="555" mass="62682">MLVRLLDNTPPEIVQKIVLYATAGHLGPPKALHSMLLTCRTSYALLSKDSGEFYLNLFRQQFDTIAPGYRLGRLALREQAKLELNRRFKVLKLFRSKDISSPFLEEAFWIAYLMIEDSGTSQSNIKQLLHSGVLVFLDRFLRERLYEGSEGNNGWPLMNELNSLALALSWLLSSRHSLINEQPHDRDTMLKLLSPYVFAAFRYPIFSAHEVLFDISNLDGPFEPTNSTIHGRYPALAPQPRDVAYFGNLARKARVPSATIFACLLYFKRREARTPEIPITLKWQTRAQAEAAGHTESGPTREDFQHFVDHCETRFGESQAVDFGVRSRSLDSVLGQPAPYKLGTLTGCWQGSWIMVETEGYKRSMTELTPPKEFATRGRIPLYFTLQEHFAYDADTIVPRDIEQNGLMNAWLPPNCQVETSQFGVKLVDEHSTCLSSYETFSFDQKSSHAGRRITDVLITGKTDDRHAAAWGQYNVLGRVRLADGLMVLIRTPFSGGVPQILRGYVTSSQNLVGRLTCTEQTTGIIPPSYEAPFSLCKNNTTTRSTHTFKMGPSF</sequence>
<evidence type="ECO:0000313" key="1">
    <source>
        <dbReference type="EMBL" id="TFK36577.1"/>
    </source>
</evidence>
<evidence type="ECO:0000313" key="2">
    <source>
        <dbReference type="Proteomes" id="UP000308652"/>
    </source>
</evidence>
<evidence type="ECO:0008006" key="3">
    <source>
        <dbReference type="Google" id="ProtNLM"/>
    </source>
</evidence>
<dbReference type="OrthoDB" id="5595695at2759"/>
<reference evidence="1 2" key="1">
    <citation type="journal article" date="2019" name="Nat. Ecol. Evol.">
        <title>Megaphylogeny resolves global patterns of mushroom evolution.</title>
        <authorList>
            <person name="Varga T."/>
            <person name="Krizsan K."/>
            <person name="Foldi C."/>
            <person name="Dima B."/>
            <person name="Sanchez-Garcia M."/>
            <person name="Sanchez-Ramirez S."/>
            <person name="Szollosi G.J."/>
            <person name="Szarkandi J.G."/>
            <person name="Papp V."/>
            <person name="Albert L."/>
            <person name="Andreopoulos W."/>
            <person name="Angelini C."/>
            <person name="Antonin V."/>
            <person name="Barry K.W."/>
            <person name="Bougher N.L."/>
            <person name="Buchanan P."/>
            <person name="Buyck B."/>
            <person name="Bense V."/>
            <person name="Catcheside P."/>
            <person name="Chovatia M."/>
            <person name="Cooper J."/>
            <person name="Damon W."/>
            <person name="Desjardin D."/>
            <person name="Finy P."/>
            <person name="Geml J."/>
            <person name="Haridas S."/>
            <person name="Hughes K."/>
            <person name="Justo A."/>
            <person name="Karasinski D."/>
            <person name="Kautmanova I."/>
            <person name="Kiss B."/>
            <person name="Kocsube S."/>
            <person name="Kotiranta H."/>
            <person name="LaButti K.M."/>
            <person name="Lechner B.E."/>
            <person name="Liimatainen K."/>
            <person name="Lipzen A."/>
            <person name="Lukacs Z."/>
            <person name="Mihaltcheva S."/>
            <person name="Morgado L.N."/>
            <person name="Niskanen T."/>
            <person name="Noordeloos M.E."/>
            <person name="Ohm R.A."/>
            <person name="Ortiz-Santana B."/>
            <person name="Ovrebo C."/>
            <person name="Racz N."/>
            <person name="Riley R."/>
            <person name="Savchenko A."/>
            <person name="Shiryaev A."/>
            <person name="Soop K."/>
            <person name="Spirin V."/>
            <person name="Szebenyi C."/>
            <person name="Tomsovsky M."/>
            <person name="Tulloss R.E."/>
            <person name="Uehling J."/>
            <person name="Grigoriev I.V."/>
            <person name="Vagvolgyi C."/>
            <person name="Papp T."/>
            <person name="Martin F.M."/>
            <person name="Miettinen O."/>
            <person name="Hibbett D.S."/>
            <person name="Nagy L.G."/>
        </authorList>
    </citation>
    <scope>NUCLEOTIDE SEQUENCE [LARGE SCALE GENOMIC DNA]</scope>
    <source>
        <strain evidence="1 2">CBS 166.37</strain>
    </source>
</reference>
<protein>
    <recommendedName>
        <fullName evidence="3">F-box domain-containing protein</fullName>
    </recommendedName>
</protein>
<dbReference type="EMBL" id="ML213613">
    <property type="protein sequence ID" value="TFK36577.1"/>
    <property type="molecule type" value="Genomic_DNA"/>
</dbReference>